<sequence length="99" mass="11108">MGTHVLLLLLGLSMMLGFLHALQCFQCDRVNANGVCESGESFCQTEGSQQCFLRKVYEGDRLLYGYQGCGDLCLSMSFFKQNARVDFVCCSDTSFCNRF</sequence>
<evidence type="ECO:0000256" key="1">
    <source>
        <dbReference type="ARBA" id="ARBA00022729"/>
    </source>
</evidence>
<feature type="signal peptide" evidence="2">
    <location>
        <begin position="1"/>
        <end position="21"/>
    </location>
</feature>
<evidence type="ECO:0000256" key="2">
    <source>
        <dbReference type="SAM" id="SignalP"/>
    </source>
</evidence>
<keyword evidence="1 2" id="KW-0732">Signal</keyword>
<dbReference type="RefSeq" id="XP_014649159.1">
    <property type="nucleotide sequence ID" value="XM_014793673.1"/>
</dbReference>
<dbReference type="PANTHER" id="PTHR16983:SF31">
    <property type="entry name" value="PROSTATE AND TESTIS EXPRESSED PROTEIN Q-RELATED"/>
    <property type="match status" value="1"/>
</dbReference>
<feature type="domain" description="UPAR/Ly6" evidence="3">
    <location>
        <begin position="20"/>
        <end position="98"/>
    </location>
</feature>
<dbReference type="Pfam" id="PF00021">
    <property type="entry name" value="UPAR_LY6"/>
    <property type="match status" value="1"/>
</dbReference>
<feature type="chain" id="PRO_5046685880" evidence="2">
    <location>
        <begin position="22"/>
        <end position="99"/>
    </location>
</feature>
<organism evidence="4 5">
    <name type="scientific">Ceratotherium simum simum</name>
    <name type="common">Southern white rhinoceros</name>
    <dbReference type="NCBI Taxonomy" id="73337"/>
    <lineage>
        <taxon>Eukaryota</taxon>
        <taxon>Metazoa</taxon>
        <taxon>Chordata</taxon>
        <taxon>Craniata</taxon>
        <taxon>Vertebrata</taxon>
        <taxon>Euteleostomi</taxon>
        <taxon>Mammalia</taxon>
        <taxon>Eutheria</taxon>
        <taxon>Laurasiatheria</taxon>
        <taxon>Perissodactyla</taxon>
        <taxon>Rhinocerotidae</taxon>
        <taxon>Ceratotherium</taxon>
    </lineage>
</organism>
<accession>A0ABM1DBH8</accession>
<evidence type="ECO:0000259" key="3">
    <source>
        <dbReference type="Pfam" id="PF00021"/>
    </source>
</evidence>
<dbReference type="PANTHER" id="PTHR16983">
    <property type="entry name" value="UPAR/LY6 DOMAIN-CONTAINING PROTEIN"/>
    <property type="match status" value="1"/>
</dbReference>
<keyword evidence="4" id="KW-1185">Reference proteome</keyword>
<evidence type="ECO:0000313" key="4">
    <source>
        <dbReference type="Proteomes" id="UP000694910"/>
    </source>
</evidence>
<dbReference type="CDD" id="cd23628">
    <property type="entry name" value="TFP_LU_ECD_SP10_like"/>
    <property type="match status" value="1"/>
</dbReference>
<dbReference type="Proteomes" id="UP000694910">
    <property type="component" value="Unplaced"/>
</dbReference>
<proteinExistence type="predicted"/>
<dbReference type="GeneID" id="106803131"/>
<dbReference type="InterPro" id="IPR016054">
    <property type="entry name" value="LY6_UPA_recep-like"/>
</dbReference>
<name>A0ABM1DBH8_CERSS</name>
<protein>
    <submittedName>
        <fullName evidence="5">Secreted seminal-vesicle Ly-6 protein 1-like</fullName>
    </submittedName>
</protein>
<dbReference type="InterPro" id="IPR051110">
    <property type="entry name" value="Ly-6/neurotoxin-like_GPI-ap"/>
</dbReference>
<evidence type="ECO:0000313" key="5">
    <source>
        <dbReference type="RefSeq" id="XP_014649159.1"/>
    </source>
</evidence>
<gene>
    <name evidence="5" type="primary">LOC106803131</name>
</gene>
<reference evidence="5" key="1">
    <citation type="submission" date="2025-08" db="UniProtKB">
        <authorList>
            <consortium name="RefSeq"/>
        </authorList>
    </citation>
    <scope>IDENTIFICATION</scope>
</reference>